<dbReference type="InterPro" id="IPR025996">
    <property type="entry name" value="MT1864/Rv1816-like_C"/>
</dbReference>
<dbReference type="Pfam" id="PF13305">
    <property type="entry name" value="TetR_C_33"/>
    <property type="match status" value="1"/>
</dbReference>
<dbReference type="InterPro" id="IPR050109">
    <property type="entry name" value="HTH-type_TetR-like_transc_reg"/>
</dbReference>
<dbReference type="GO" id="GO:0000976">
    <property type="term" value="F:transcription cis-regulatory region binding"/>
    <property type="evidence" value="ECO:0007669"/>
    <property type="project" value="TreeGrafter"/>
</dbReference>
<evidence type="ECO:0000259" key="5">
    <source>
        <dbReference type="PROSITE" id="PS50977"/>
    </source>
</evidence>
<keyword evidence="7" id="KW-1185">Reference proteome</keyword>
<keyword evidence="1" id="KW-0805">Transcription regulation</keyword>
<dbReference type="Pfam" id="PF00440">
    <property type="entry name" value="TetR_N"/>
    <property type="match status" value="1"/>
</dbReference>
<feature type="domain" description="HTH tetR-type" evidence="5">
    <location>
        <begin position="1"/>
        <end position="55"/>
    </location>
</feature>
<evidence type="ECO:0000256" key="2">
    <source>
        <dbReference type="ARBA" id="ARBA00023125"/>
    </source>
</evidence>
<reference evidence="6 7" key="1">
    <citation type="submission" date="2016-10" db="EMBL/GenBank/DDBJ databases">
        <authorList>
            <person name="de Groot N.N."/>
        </authorList>
    </citation>
    <scope>NUCLEOTIDE SEQUENCE [LARGE SCALE GENOMIC DNA]</scope>
    <source>
        <strain evidence="6 7">JCM 21544</strain>
    </source>
</reference>
<dbReference type="PROSITE" id="PS50977">
    <property type="entry name" value="HTH_TETR_2"/>
    <property type="match status" value="1"/>
</dbReference>
<accession>A0A1G8SVR9</accession>
<sequence>MLAAAGELLVEKGEAGISLREVARRAGVSHNAPYRHFPDRDSLLAALAAEGFDELSERSRQADELAGLGQCYVAFALEQPGRFALMFSPGLDKSRHPELQAAALQLFDLLREAVRQAAPKRDVQIATLAAWSLVHGLSQLLLDRQLSETLLGEQPADALSEQVTRLFTEGLG</sequence>
<proteinExistence type="predicted"/>
<dbReference type="PRINTS" id="PR00455">
    <property type="entry name" value="HTHTETR"/>
</dbReference>
<keyword evidence="2 4" id="KW-0238">DNA-binding</keyword>
<dbReference type="SUPFAM" id="SSF48498">
    <property type="entry name" value="Tetracyclin repressor-like, C-terminal domain"/>
    <property type="match status" value="1"/>
</dbReference>
<evidence type="ECO:0000313" key="6">
    <source>
        <dbReference type="EMBL" id="SDJ33382.1"/>
    </source>
</evidence>
<dbReference type="PANTHER" id="PTHR30055:SF220">
    <property type="entry name" value="TETR-FAMILY REGULATORY PROTEIN"/>
    <property type="match status" value="1"/>
</dbReference>
<evidence type="ECO:0000256" key="4">
    <source>
        <dbReference type="PROSITE-ProRule" id="PRU00335"/>
    </source>
</evidence>
<dbReference type="InterPro" id="IPR001647">
    <property type="entry name" value="HTH_TetR"/>
</dbReference>
<dbReference type="InterPro" id="IPR036271">
    <property type="entry name" value="Tet_transcr_reg_TetR-rel_C_sf"/>
</dbReference>
<dbReference type="SUPFAM" id="SSF46689">
    <property type="entry name" value="Homeodomain-like"/>
    <property type="match status" value="1"/>
</dbReference>
<name>A0A1G8SVR9_9PSED</name>
<dbReference type="GO" id="GO:0003700">
    <property type="term" value="F:DNA-binding transcription factor activity"/>
    <property type="evidence" value="ECO:0007669"/>
    <property type="project" value="TreeGrafter"/>
</dbReference>
<organism evidence="6 7">
    <name type="scientific">Pseudomonas indica</name>
    <dbReference type="NCBI Taxonomy" id="137658"/>
    <lineage>
        <taxon>Bacteria</taxon>
        <taxon>Pseudomonadati</taxon>
        <taxon>Pseudomonadota</taxon>
        <taxon>Gammaproteobacteria</taxon>
        <taxon>Pseudomonadales</taxon>
        <taxon>Pseudomonadaceae</taxon>
        <taxon>Pseudomonas</taxon>
    </lineage>
</organism>
<dbReference type="STRING" id="137658.SAMN05216186_101180"/>
<dbReference type="InterPro" id="IPR009057">
    <property type="entry name" value="Homeodomain-like_sf"/>
</dbReference>
<gene>
    <name evidence="6" type="ORF">SAMN05216186_101180</name>
</gene>
<feature type="DNA-binding region" description="H-T-H motif" evidence="4">
    <location>
        <begin position="18"/>
        <end position="37"/>
    </location>
</feature>
<evidence type="ECO:0000256" key="1">
    <source>
        <dbReference type="ARBA" id="ARBA00023015"/>
    </source>
</evidence>
<dbReference type="PANTHER" id="PTHR30055">
    <property type="entry name" value="HTH-TYPE TRANSCRIPTIONAL REGULATOR RUTR"/>
    <property type="match status" value="1"/>
</dbReference>
<dbReference type="Proteomes" id="UP000198706">
    <property type="component" value="Unassembled WGS sequence"/>
</dbReference>
<dbReference type="AlphaFoldDB" id="A0A1G8SVR9"/>
<evidence type="ECO:0000313" key="7">
    <source>
        <dbReference type="Proteomes" id="UP000198706"/>
    </source>
</evidence>
<keyword evidence="3" id="KW-0804">Transcription</keyword>
<dbReference type="Gene3D" id="1.10.357.10">
    <property type="entry name" value="Tetracycline Repressor, domain 2"/>
    <property type="match status" value="1"/>
</dbReference>
<dbReference type="EMBL" id="FNFD01000001">
    <property type="protein sequence ID" value="SDJ33382.1"/>
    <property type="molecule type" value="Genomic_DNA"/>
</dbReference>
<protein>
    <submittedName>
        <fullName evidence="6">Transcriptional regulator, TetR family</fullName>
    </submittedName>
</protein>
<evidence type="ECO:0000256" key="3">
    <source>
        <dbReference type="ARBA" id="ARBA00023163"/>
    </source>
</evidence>